<sequence>MLADFLEIVDDLVRDAAQWVTPAQRDRAVGLALARYSKDRPRELVEDVVVADGVQIPLPTAWAQGASDLRTVECPVVTPPVPLDSACWYIYRTPLGEQIGLVSAVTPGTTARVAYSGLHLLTDTDDTIPADHLEAVACYAASLLAEQVATVHANSSDSTISADSVDRSHPAREWAARAKSYRNRYFTTLGIEINAQGVEQPRMEAAGVVVDMELPSTTGRGRLYRRG</sequence>
<proteinExistence type="predicted"/>
<reference evidence="1 2" key="1">
    <citation type="submission" date="2017-06" db="EMBL/GenBank/DDBJ databases">
        <title>Azoarcus sp. TSNA42 complete genome sequence.</title>
        <authorList>
            <person name="Woo J.-H."/>
            <person name="Kim H.-S."/>
        </authorList>
    </citation>
    <scope>NUCLEOTIDE SEQUENCE [LARGE SCALE GENOMIC DNA]</scope>
    <source>
        <strain evidence="1 2">TSNA42</strain>
    </source>
</reference>
<evidence type="ECO:0000313" key="1">
    <source>
        <dbReference type="EMBL" id="AWI78585.1"/>
    </source>
</evidence>
<dbReference type="OrthoDB" id="7064103at2"/>
<organism evidence="1 2">
    <name type="scientific">Parazoarcus communis</name>
    <dbReference type="NCBI Taxonomy" id="41977"/>
    <lineage>
        <taxon>Bacteria</taxon>
        <taxon>Pseudomonadati</taxon>
        <taxon>Pseudomonadota</taxon>
        <taxon>Betaproteobacteria</taxon>
        <taxon>Rhodocyclales</taxon>
        <taxon>Zoogloeaceae</taxon>
        <taxon>Parazoarcus</taxon>
    </lineage>
</organism>
<dbReference type="AlphaFoldDB" id="A0A2U8H1L6"/>
<accession>A0A2U8H1L6</accession>
<evidence type="ECO:0000313" key="2">
    <source>
        <dbReference type="Proteomes" id="UP000244902"/>
    </source>
</evidence>
<dbReference type="Proteomes" id="UP000244902">
    <property type="component" value="Chromosome"/>
</dbReference>
<protein>
    <submittedName>
        <fullName evidence="1">Uncharacterized protein</fullName>
    </submittedName>
</protein>
<dbReference type="RefSeq" id="WP_159098075.1">
    <property type="nucleotide sequence ID" value="NZ_CP022188.1"/>
</dbReference>
<dbReference type="EMBL" id="CP022188">
    <property type="protein sequence ID" value="AWI78585.1"/>
    <property type="molecule type" value="Genomic_DNA"/>
</dbReference>
<name>A0A2U8H1L6_9RHOO</name>
<gene>
    <name evidence="1" type="ORF">CEW87_03945</name>
</gene>